<accession>A0ABY9LVY6</accession>
<feature type="transmembrane region" description="Helical" evidence="1">
    <location>
        <begin position="630"/>
        <end position="652"/>
    </location>
</feature>
<feature type="transmembrane region" description="Helical" evidence="1">
    <location>
        <begin position="548"/>
        <end position="565"/>
    </location>
</feature>
<feature type="transmembrane region" description="Helical" evidence="1">
    <location>
        <begin position="413"/>
        <end position="435"/>
    </location>
</feature>
<feature type="transmembrane region" description="Helical" evidence="1">
    <location>
        <begin position="735"/>
        <end position="752"/>
    </location>
</feature>
<feature type="transmembrane region" description="Helical" evidence="1">
    <location>
        <begin position="314"/>
        <end position="332"/>
    </location>
</feature>
<keyword evidence="1" id="KW-1133">Transmembrane helix</keyword>
<keyword evidence="1" id="KW-0812">Transmembrane</keyword>
<reference evidence="2 3" key="1">
    <citation type="submission" date="2023-08" db="EMBL/GenBank/DDBJ databases">
        <title>Achromobacter seleniivolatilans sp. nov., isolated from seleniferous soil.</title>
        <authorList>
            <person name="Zhang S."/>
            <person name="Li K."/>
            <person name="Peng J."/>
            <person name="Zhao Q."/>
            <person name="Wang H."/>
            <person name="Guo Y."/>
        </authorList>
    </citation>
    <scope>NUCLEOTIDE SEQUENCE [LARGE SCALE GENOMIC DNA]</scope>
    <source>
        <strain evidence="2 3">R39</strain>
    </source>
</reference>
<feature type="transmembrane region" description="Helical" evidence="1">
    <location>
        <begin position="952"/>
        <end position="975"/>
    </location>
</feature>
<feature type="transmembrane region" description="Helical" evidence="1">
    <location>
        <begin position="441"/>
        <end position="458"/>
    </location>
</feature>
<feature type="transmembrane region" description="Helical" evidence="1">
    <location>
        <begin position="182"/>
        <end position="201"/>
    </location>
</feature>
<dbReference type="EMBL" id="CP132976">
    <property type="protein sequence ID" value="WMD18640.1"/>
    <property type="molecule type" value="Genomic_DNA"/>
</dbReference>
<feature type="transmembrane region" description="Helical" evidence="1">
    <location>
        <begin position="987"/>
        <end position="1008"/>
    </location>
</feature>
<feature type="transmembrane region" description="Helical" evidence="1">
    <location>
        <begin position="882"/>
        <end position="900"/>
    </location>
</feature>
<dbReference type="InterPro" id="IPR019286">
    <property type="entry name" value="DUF2339_TM"/>
</dbReference>
<dbReference type="PANTHER" id="PTHR38434">
    <property type="entry name" value="BLL2549 PROTEIN"/>
    <property type="match status" value="1"/>
</dbReference>
<feature type="transmembrane region" description="Helical" evidence="1">
    <location>
        <begin position="1049"/>
        <end position="1066"/>
    </location>
</feature>
<feature type="transmembrane region" description="Helical" evidence="1">
    <location>
        <begin position="235"/>
        <end position="256"/>
    </location>
</feature>
<feature type="transmembrane region" description="Helical" evidence="1">
    <location>
        <begin position="664"/>
        <end position="683"/>
    </location>
</feature>
<proteinExistence type="predicted"/>
<dbReference type="PANTHER" id="PTHR38434:SF1">
    <property type="entry name" value="BLL2549 PROTEIN"/>
    <property type="match status" value="1"/>
</dbReference>
<keyword evidence="1" id="KW-0472">Membrane</keyword>
<gene>
    <name evidence="2" type="ORF">RAS12_18640</name>
</gene>
<feature type="transmembrane region" description="Helical" evidence="1">
    <location>
        <begin position="604"/>
        <end position="623"/>
    </location>
</feature>
<feature type="transmembrane region" description="Helical" evidence="1">
    <location>
        <begin position="339"/>
        <end position="357"/>
    </location>
</feature>
<feature type="transmembrane region" description="Helical" evidence="1">
    <location>
        <begin position="207"/>
        <end position="228"/>
    </location>
</feature>
<feature type="transmembrane region" description="Helical" evidence="1">
    <location>
        <begin position="912"/>
        <end position="932"/>
    </location>
</feature>
<feature type="transmembrane region" description="Helical" evidence="1">
    <location>
        <begin position="820"/>
        <end position="839"/>
    </location>
</feature>
<feature type="transmembrane region" description="Helical" evidence="1">
    <location>
        <begin position="369"/>
        <end position="386"/>
    </location>
</feature>
<feature type="transmembrane region" description="Helical" evidence="1">
    <location>
        <begin position="759"/>
        <end position="778"/>
    </location>
</feature>
<feature type="transmembrane region" description="Helical" evidence="1">
    <location>
        <begin position="262"/>
        <end position="284"/>
    </location>
</feature>
<dbReference type="Proteomes" id="UP001234798">
    <property type="component" value="Chromosome"/>
</dbReference>
<keyword evidence="3" id="KW-1185">Reference proteome</keyword>
<evidence type="ECO:0000256" key="1">
    <source>
        <dbReference type="SAM" id="Phobius"/>
    </source>
</evidence>
<organism evidence="2 3">
    <name type="scientific">Achromobacter seleniivolatilans</name>
    <dbReference type="NCBI Taxonomy" id="3047478"/>
    <lineage>
        <taxon>Bacteria</taxon>
        <taxon>Pseudomonadati</taxon>
        <taxon>Pseudomonadota</taxon>
        <taxon>Betaproteobacteria</taxon>
        <taxon>Burkholderiales</taxon>
        <taxon>Alcaligenaceae</taxon>
        <taxon>Achromobacter</taxon>
    </lineage>
</organism>
<evidence type="ECO:0000313" key="3">
    <source>
        <dbReference type="Proteomes" id="UP001234798"/>
    </source>
</evidence>
<sequence length="1087" mass="117820">MQWFFMLVGSVLGLILDQSPAAALLGALLGLIVWQTIALKGLTQQYERLQNEFSDFAQRLGPGAVTTHPSPRHTESEIALAKARSTHAVRATAPAGGDESSIKATQKPAIKPSVAILERNIQSPVLAAPAMADADAMPATVVASPLTPSPRQVAEQSETPGPSLLDQGFEIAKSWLLGGNTVLRTGVVLLFIGLAFLLRYASEQVVVAIELRYAGVALAGIVLLGIGWRARLRKAAYGLILQGAGIAVLYLTAFAAMRLHPLISPAAAFALLIAVTLCLAALAIVQNAMSLAVVAVLGGFAAPILTSSGSGNHVALFSYFALLNACIFAIAWFQAWRQLNLVGFIGTFGIGLAWGLRSYTPELFISTEPFLLLFFLMYVGIGLLFARRKLRDAAKAPQERGVQLRWSVQQADYVDASVLFGPPLAGFGLQCAVVGHLEFGMAFSALALGLFYLALGWVLRRRATADRTCLLVEICLALGVVFSTLSIPLALDARWTSAAWAVEGAAFYWLALKQGRRLARMFALLLQGGAAAAFLVDIQLAQERLLDGSPLGALMLGAALMFSLAQLRRADTKQLWAWETSLQPMFGCAALFFLYLIAPLCFGVNATAIIWAFAGLATLHAGLRLGERSFLGCAFVIQLLGGTLFATSPIGLMSSDALRPLAHSGFWTPAMLALAGLAGAWCLHRGSKKQQQMTNGSIGLQSMSRVLLVWGAGWWALTAWCEANQFLPYGLREHALIGLASLSVLWCAWLARREQWCDMTLFCLLLTPVAALAPLNLWRSDYQPLANLGWLAWLMWLGTHLLTLRGLAHLAPVRALGASHILGCWLLLAVLALEARYLVMLLGEQHTVWQWLGWAVVPCAFLLLMSWGRRIPWPLDAFSREYRVVAALPVALALLAWFWLANLLSSGAANPLPYVPLFNPLELGLLTALFVLYRWSDRMLPSSFNHAEALRLLRLAVLGASLFAMLTLMVCRVAHHFFGVFFEVHALYRSLLVQAGLSLLWTLCALVLTILGSRLRRRDLWMAGAGLVAVVVVKLFFIELGNSGSLERIISFIGVGVLLLLVGYFSPLPPRHKEVELDPESVLGEAA</sequence>
<feature type="transmembrane region" description="Helical" evidence="1">
    <location>
        <begin position="695"/>
        <end position="715"/>
    </location>
</feature>
<feature type="transmembrane region" description="Helical" evidence="1">
    <location>
        <begin position="495"/>
        <end position="511"/>
    </location>
</feature>
<feature type="transmembrane region" description="Helical" evidence="1">
    <location>
        <begin position="20"/>
        <end position="39"/>
    </location>
</feature>
<feature type="transmembrane region" description="Helical" evidence="1">
    <location>
        <begin position="851"/>
        <end position="870"/>
    </location>
</feature>
<protein>
    <submittedName>
        <fullName evidence="2">DUF2339 domain-containing protein</fullName>
    </submittedName>
</protein>
<feature type="transmembrane region" description="Helical" evidence="1">
    <location>
        <begin position="1020"/>
        <end position="1037"/>
    </location>
</feature>
<name>A0ABY9LVY6_9BURK</name>
<feature type="transmembrane region" description="Helical" evidence="1">
    <location>
        <begin position="518"/>
        <end position="536"/>
    </location>
</feature>
<dbReference type="Pfam" id="PF10101">
    <property type="entry name" value="DUF2339"/>
    <property type="match status" value="1"/>
</dbReference>
<feature type="transmembrane region" description="Helical" evidence="1">
    <location>
        <begin position="291"/>
        <end position="308"/>
    </location>
</feature>
<feature type="transmembrane region" description="Helical" evidence="1">
    <location>
        <begin position="470"/>
        <end position="489"/>
    </location>
</feature>
<feature type="transmembrane region" description="Helical" evidence="1">
    <location>
        <begin position="577"/>
        <end position="598"/>
    </location>
</feature>
<dbReference type="RefSeq" id="WP_306937941.1">
    <property type="nucleotide sequence ID" value="NZ_CP132976.1"/>
</dbReference>
<feature type="transmembrane region" description="Helical" evidence="1">
    <location>
        <begin position="790"/>
        <end position="808"/>
    </location>
</feature>
<evidence type="ECO:0000313" key="2">
    <source>
        <dbReference type="EMBL" id="WMD18640.1"/>
    </source>
</evidence>